<feature type="chain" id="PRO_5039640904" evidence="3">
    <location>
        <begin position="30"/>
        <end position="593"/>
    </location>
</feature>
<dbReference type="Gene3D" id="3.40.710.10">
    <property type="entry name" value="DD-peptidase/beta-lactamase superfamily"/>
    <property type="match status" value="1"/>
</dbReference>
<dbReference type="GO" id="GO:0016787">
    <property type="term" value="F:hydrolase activity"/>
    <property type="evidence" value="ECO:0007669"/>
    <property type="project" value="UniProtKB-KW"/>
</dbReference>
<dbReference type="SUPFAM" id="SSF56601">
    <property type="entry name" value="beta-lactamase/transpeptidase-like"/>
    <property type="match status" value="1"/>
</dbReference>
<gene>
    <name evidence="5" type="ORF">SAMN04487820_106296</name>
</gene>
<proteinExistence type="predicted"/>
<dbReference type="InterPro" id="IPR012338">
    <property type="entry name" value="Beta-lactam/transpept-like"/>
</dbReference>
<dbReference type="EMBL" id="FNFM01000006">
    <property type="protein sequence ID" value="SDK31820.1"/>
    <property type="molecule type" value="Genomic_DNA"/>
</dbReference>
<evidence type="ECO:0000256" key="3">
    <source>
        <dbReference type="SAM" id="SignalP"/>
    </source>
</evidence>
<sequence length="593" mass="64699">MKFQRREVRMRNPLLVTALLSMLTVTTCASAPAPGVRSSGRFDLPHEGFSAADTRLRDATPRRAGLAPAPIREATARLAEWSESTPEREKPMYAGAVSLLAHDGMVVSHEAVGYELRYADGAGTELPAGRQERTSPDTIFDLASMTKLFTSVAVLQQVEAGHVELTEPVARYLPEFGNHGKSEITVRQLLTHTSGLQSVVKLWELPERQRIPHVMNLEPVAEPGSTYNYSDPNMIVLGELLQRVTGRRLDSVISRGITEPLGMTDTGYLPPSSKLRRIAATEFQSDPPRGMVRGGVHDENAWSLGGIAGHAGIFGTAEDLAVLGQAILNGGSYDGERILRERSVELMLTDYNTEFPEHSHGLGFELAQRWYMAGLTGPRSAGHTGYTGTSMVLDPRSRSMAILLTNRVHPSREWGSNNPARVALAQGLARSMAVEPRRGPTAWFTGGGASEAETTLTTDSVATGGRLRVSFEAFVDTQRDTDGADRLLVEYSDDEGTSWHPVRLHTRGPGSPRHPVTELAGSGHRAWWRVRGTVPEGRSGRTLVRWRFVPDERYVGRGVYLDGIRLSAGGRTVLDGEAEASRLRGSGFLVAQR</sequence>
<name>A0A1G9AYR9_ACTMZ</name>
<keyword evidence="3" id="KW-0732">Signal</keyword>
<dbReference type="Proteomes" id="UP000199213">
    <property type="component" value="Unassembled WGS sequence"/>
</dbReference>
<dbReference type="Pfam" id="PF00144">
    <property type="entry name" value="Beta-lactamase"/>
    <property type="match status" value="1"/>
</dbReference>
<dbReference type="AlphaFoldDB" id="A0A1G9AYR9"/>
<feature type="region of interest" description="Disordered" evidence="2">
    <location>
        <begin position="500"/>
        <end position="519"/>
    </location>
</feature>
<evidence type="ECO:0000259" key="4">
    <source>
        <dbReference type="Pfam" id="PF00144"/>
    </source>
</evidence>
<evidence type="ECO:0000313" key="5">
    <source>
        <dbReference type="EMBL" id="SDK31820.1"/>
    </source>
</evidence>
<evidence type="ECO:0000313" key="6">
    <source>
        <dbReference type="Proteomes" id="UP000199213"/>
    </source>
</evidence>
<dbReference type="InterPro" id="IPR001466">
    <property type="entry name" value="Beta-lactam-related"/>
</dbReference>
<keyword evidence="1" id="KW-0378">Hydrolase</keyword>
<dbReference type="InterPro" id="IPR050789">
    <property type="entry name" value="Diverse_Enzym_Activities"/>
</dbReference>
<dbReference type="RefSeq" id="WP_245694094.1">
    <property type="nucleotide sequence ID" value="NZ_FNFM01000006.1"/>
</dbReference>
<evidence type="ECO:0000256" key="1">
    <source>
        <dbReference type="ARBA" id="ARBA00022801"/>
    </source>
</evidence>
<dbReference type="PANTHER" id="PTHR43283:SF11">
    <property type="entry name" value="BETA-LACTAMASE-RELATED DOMAIN-CONTAINING PROTEIN"/>
    <property type="match status" value="1"/>
</dbReference>
<feature type="domain" description="Beta-lactamase-related" evidence="4">
    <location>
        <begin position="93"/>
        <end position="424"/>
    </location>
</feature>
<protein>
    <submittedName>
        <fullName evidence="5">CubicO group peptidase, beta-lactamase class C family</fullName>
    </submittedName>
</protein>
<reference evidence="6" key="1">
    <citation type="submission" date="2016-10" db="EMBL/GenBank/DDBJ databases">
        <authorList>
            <person name="Varghese N."/>
            <person name="Submissions S."/>
        </authorList>
    </citation>
    <scope>NUCLEOTIDE SEQUENCE [LARGE SCALE GENOMIC DNA]</scope>
    <source>
        <strain evidence="6">DSM 45460</strain>
    </source>
</reference>
<keyword evidence="6" id="KW-1185">Reference proteome</keyword>
<evidence type="ECO:0000256" key="2">
    <source>
        <dbReference type="SAM" id="MobiDB-lite"/>
    </source>
</evidence>
<organism evidence="5 6">
    <name type="scientific">Actinopolyspora mzabensis</name>
    <dbReference type="NCBI Taxonomy" id="995066"/>
    <lineage>
        <taxon>Bacteria</taxon>
        <taxon>Bacillati</taxon>
        <taxon>Actinomycetota</taxon>
        <taxon>Actinomycetes</taxon>
        <taxon>Actinopolysporales</taxon>
        <taxon>Actinopolysporaceae</taxon>
        <taxon>Actinopolyspora</taxon>
    </lineage>
</organism>
<dbReference type="PANTHER" id="PTHR43283">
    <property type="entry name" value="BETA-LACTAMASE-RELATED"/>
    <property type="match status" value="1"/>
</dbReference>
<dbReference type="Gene3D" id="2.60.120.260">
    <property type="entry name" value="Galactose-binding domain-like"/>
    <property type="match status" value="1"/>
</dbReference>
<accession>A0A1G9AYR9</accession>
<feature type="signal peptide" evidence="3">
    <location>
        <begin position="1"/>
        <end position="29"/>
    </location>
</feature>